<dbReference type="InterPro" id="IPR011706">
    <property type="entry name" value="Cu-oxidase_C"/>
</dbReference>
<keyword evidence="1" id="KW-0217">Developmental protein</keyword>
<evidence type="ECO:0000313" key="5">
    <source>
        <dbReference type="EnsemblMetazoa" id="Aqu2.1.27454_001"/>
    </source>
</evidence>
<dbReference type="GO" id="GO:0007224">
    <property type="term" value="P:smoothened signaling pathway"/>
    <property type="evidence" value="ECO:0007669"/>
    <property type="project" value="TreeGrafter"/>
</dbReference>
<dbReference type="OrthoDB" id="2121828at2759"/>
<dbReference type="SUPFAM" id="SSF51294">
    <property type="entry name" value="Hedgehog/intein (Hint) domain"/>
    <property type="match status" value="1"/>
</dbReference>
<dbReference type="SUPFAM" id="SSF49503">
    <property type="entry name" value="Cupredoxins"/>
    <property type="match status" value="1"/>
</dbReference>
<dbReference type="GO" id="GO:0001708">
    <property type="term" value="P:cell fate specification"/>
    <property type="evidence" value="ECO:0007669"/>
    <property type="project" value="TreeGrafter"/>
</dbReference>
<keyword evidence="3" id="KW-0732">Signal</keyword>
<dbReference type="GO" id="GO:0016491">
    <property type="term" value="F:oxidoreductase activity"/>
    <property type="evidence" value="ECO:0007669"/>
    <property type="project" value="InterPro"/>
</dbReference>
<dbReference type="InterPro" id="IPR036844">
    <property type="entry name" value="Hint_dom_sf"/>
</dbReference>
<dbReference type="PROSITE" id="PS50817">
    <property type="entry name" value="INTEIN_N_TER"/>
    <property type="match status" value="1"/>
</dbReference>
<dbReference type="AlphaFoldDB" id="A0A1X7UHL0"/>
<dbReference type="GO" id="GO:0005113">
    <property type="term" value="F:patched binding"/>
    <property type="evidence" value="ECO:0007669"/>
    <property type="project" value="TreeGrafter"/>
</dbReference>
<dbReference type="GO" id="GO:0005615">
    <property type="term" value="C:extracellular space"/>
    <property type="evidence" value="ECO:0007669"/>
    <property type="project" value="TreeGrafter"/>
</dbReference>
<dbReference type="PRINTS" id="PR00632">
    <property type="entry name" value="SONICHHOG"/>
</dbReference>
<dbReference type="PROSITE" id="PS00079">
    <property type="entry name" value="MULTICOPPER_OXIDASE1"/>
    <property type="match status" value="1"/>
</dbReference>
<dbReference type="GO" id="GO:0007267">
    <property type="term" value="P:cell-cell signaling"/>
    <property type="evidence" value="ECO:0007669"/>
    <property type="project" value="InterPro"/>
</dbReference>
<evidence type="ECO:0000259" key="4">
    <source>
        <dbReference type="SMART" id="SM00306"/>
    </source>
</evidence>
<organism evidence="5">
    <name type="scientific">Amphimedon queenslandica</name>
    <name type="common">Sponge</name>
    <dbReference type="NCBI Taxonomy" id="400682"/>
    <lineage>
        <taxon>Eukaryota</taxon>
        <taxon>Metazoa</taxon>
        <taxon>Porifera</taxon>
        <taxon>Demospongiae</taxon>
        <taxon>Heteroscleromorpha</taxon>
        <taxon>Haplosclerida</taxon>
        <taxon>Niphatidae</taxon>
        <taxon>Amphimedon</taxon>
    </lineage>
</organism>
<dbReference type="Gene3D" id="2.60.40.420">
    <property type="entry name" value="Cupredoxins - blue copper proteins"/>
    <property type="match status" value="1"/>
</dbReference>
<evidence type="ECO:0000256" key="3">
    <source>
        <dbReference type="ARBA" id="ARBA00022729"/>
    </source>
</evidence>
<dbReference type="GO" id="GO:0016539">
    <property type="term" value="P:intein-mediated protein splicing"/>
    <property type="evidence" value="ECO:0007669"/>
    <property type="project" value="InterPro"/>
</dbReference>
<dbReference type="eggNOG" id="KOG3638">
    <property type="taxonomic scope" value="Eukaryota"/>
</dbReference>
<accession>A0A1X7UHL0</accession>
<dbReference type="GO" id="GO:0005507">
    <property type="term" value="F:copper ion binding"/>
    <property type="evidence" value="ECO:0007669"/>
    <property type="project" value="InterPro"/>
</dbReference>
<dbReference type="GO" id="GO:0010468">
    <property type="term" value="P:regulation of gene expression"/>
    <property type="evidence" value="ECO:0007669"/>
    <property type="project" value="TreeGrafter"/>
</dbReference>
<dbReference type="GO" id="GO:0005509">
    <property type="term" value="F:calcium ion binding"/>
    <property type="evidence" value="ECO:0007669"/>
    <property type="project" value="TreeGrafter"/>
</dbReference>
<name>A0A1X7UHL0_AMPQE</name>
<dbReference type="InterPro" id="IPR003587">
    <property type="entry name" value="Hint_dom_N"/>
</dbReference>
<dbReference type="PANTHER" id="PTHR11889:SF31">
    <property type="entry name" value="PROTEIN HEDGEHOG"/>
    <property type="match status" value="1"/>
</dbReference>
<dbReference type="CDD" id="cd00081">
    <property type="entry name" value="Hint"/>
    <property type="match status" value="1"/>
</dbReference>
<dbReference type="GO" id="GO:0048731">
    <property type="term" value="P:system development"/>
    <property type="evidence" value="ECO:0007669"/>
    <property type="project" value="UniProtKB-ARBA"/>
</dbReference>
<dbReference type="InterPro" id="IPR033138">
    <property type="entry name" value="Cu_oxidase_CS"/>
</dbReference>
<dbReference type="InterPro" id="IPR050387">
    <property type="entry name" value="Hedgehog_Signaling"/>
</dbReference>
<sequence length="495" mass="54114">LFFNFGFEGTRQTSTINGRNLKLPSASLAQLDASELTDIDDKEFCKQLDENNKCNRNNQVEVISQDCYCTHVVDAEANQSIELVISATGPNPMSLGNFLFAHPVHLHGHYFHVVDIQFGEYDDNGKLTTGNSDLNCGGDTLCVKPRWKPGNDYSARNEVTGKINPKAPLKDTLLIPAGGYAVVYFKTDNPGWWFLHCHIEVHQLEGMGVIINEGGFKTPPPGGMYKCGNFSLIPNDFNAAIAVTASPIPEPTVTTVTTTTTRTETYTTTVQPTGTNSGGGGRRGCFPPDAVVRTRNGPLLMKDVEIGMEVLAVSSNHELVYSPVILMLDVDDIKLANYTIIEPSGNHKLTLTPNHLVHASKTNDISSSVPIFASQVKKGDKIFVAESPDVIEAVEVVSTSSKVIKGAYAPLTREGTVVVNDVVASCYAVVNDHQFAHATFGPLRYFYDTFHTSLHSKQKQGIAWYPSMLHSLGKVFLDDSNYKPKKVEDLIKSSD</sequence>
<reference evidence="5" key="1">
    <citation type="submission" date="2017-05" db="UniProtKB">
        <authorList>
            <consortium name="EnsemblMetazoa"/>
        </authorList>
    </citation>
    <scope>IDENTIFICATION</scope>
</reference>
<dbReference type="PROSITE" id="PS00080">
    <property type="entry name" value="MULTICOPPER_OXIDASE2"/>
    <property type="match status" value="1"/>
</dbReference>
<dbReference type="CDD" id="cd13905">
    <property type="entry name" value="CuRO_3_tcLLC2_insect_like"/>
    <property type="match status" value="1"/>
</dbReference>
<dbReference type="FunFam" id="2.170.16.10:FF:000001">
    <property type="entry name" value="Indian hedgehog"/>
    <property type="match status" value="1"/>
</dbReference>
<dbReference type="InterPro" id="IPR002355">
    <property type="entry name" value="Cu_oxidase_Cu_BS"/>
</dbReference>
<evidence type="ECO:0000256" key="2">
    <source>
        <dbReference type="ARBA" id="ARBA00022723"/>
    </source>
</evidence>
<dbReference type="Gene3D" id="2.170.16.10">
    <property type="entry name" value="Hedgehog/Intein (Hint) domain"/>
    <property type="match status" value="1"/>
</dbReference>
<dbReference type="SMART" id="SM00306">
    <property type="entry name" value="HintN"/>
    <property type="match status" value="1"/>
</dbReference>
<dbReference type="Pfam" id="PF01079">
    <property type="entry name" value="Hint"/>
    <property type="match status" value="1"/>
</dbReference>
<keyword evidence="2" id="KW-0479">Metal-binding</keyword>
<protein>
    <recommendedName>
        <fullName evidence="4">Hint domain-containing protein</fullName>
    </recommendedName>
</protein>
<feature type="domain" description="Hint" evidence="4">
    <location>
        <begin position="283"/>
        <end position="386"/>
    </location>
</feature>
<dbReference type="EnsemblMetazoa" id="Aqu2.1.27454_001">
    <property type="protein sequence ID" value="Aqu2.1.27454_001"/>
    <property type="gene ID" value="Aqu2.1.27454"/>
</dbReference>
<dbReference type="InterPro" id="IPR001657">
    <property type="entry name" value="Hedgehog"/>
</dbReference>
<dbReference type="GO" id="GO:0016540">
    <property type="term" value="P:protein autoprocessing"/>
    <property type="evidence" value="ECO:0007669"/>
    <property type="project" value="InterPro"/>
</dbReference>
<dbReference type="STRING" id="400682.A0A1X7UHL0"/>
<evidence type="ECO:0000256" key="1">
    <source>
        <dbReference type="ARBA" id="ARBA00022473"/>
    </source>
</evidence>
<dbReference type="InParanoid" id="A0A1X7UHL0"/>
<proteinExistence type="predicted"/>
<dbReference type="InterPro" id="IPR008972">
    <property type="entry name" value="Cupredoxin"/>
</dbReference>
<dbReference type="PANTHER" id="PTHR11889">
    <property type="entry name" value="HEDGEHOG"/>
    <property type="match status" value="1"/>
</dbReference>
<dbReference type="eggNOG" id="KOG1263">
    <property type="taxonomic scope" value="Eukaryota"/>
</dbReference>
<dbReference type="InterPro" id="IPR001767">
    <property type="entry name" value="Hedgehog_Hint"/>
</dbReference>
<dbReference type="InterPro" id="IPR006141">
    <property type="entry name" value="Intein_N"/>
</dbReference>
<dbReference type="Pfam" id="PF07731">
    <property type="entry name" value="Cu-oxidase_2"/>
    <property type="match status" value="1"/>
</dbReference>